<feature type="region of interest" description="Disordered" evidence="1">
    <location>
        <begin position="57"/>
        <end position="151"/>
    </location>
</feature>
<feature type="non-terminal residue" evidence="2">
    <location>
        <position position="151"/>
    </location>
</feature>
<dbReference type="GeneID" id="14918553"/>
<proteinExistence type="predicted"/>
<keyword evidence="3" id="KW-1185">Reference proteome</keyword>
<feature type="compositionally biased region" description="Low complexity" evidence="1">
    <location>
        <begin position="103"/>
        <end position="119"/>
    </location>
</feature>
<name>L8H098_ACACF</name>
<accession>L8H098</accession>
<dbReference type="AlphaFoldDB" id="L8H098"/>
<dbReference type="Proteomes" id="UP000011083">
    <property type="component" value="Unassembled WGS sequence"/>
</dbReference>
<dbReference type="RefSeq" id="XP_004339824.1">
    <property type="nucleotide sequence ID" value="XM_004339776.1"/>
</dbReference>
<reference evidence="2 3" key="1">
    <citation type="journal article" date="2013" name="Genome Biol.">
        <title>Genome of Acanthamoeba castellanii highlights extensive lateral gene transfer and early evolution of tyrosine kinase signaling.</title>
        <authorList>
            <person name="Clarke M."/>
            <person name="Lohan A.J."/>
            <person name="Liu B."/>
            <person name="Lagkouvardos I."/>
            <person name="Roy S."/>
            <person name="Zafar N."/>
            <person name="Bertelli C."/>
            <person name="Schilde C."/>
            <person name="Kianianmomeni A."/>
            <person name="Burglin T.R."/>
            <person name="Frech C."/>
            <person name="Turcotte B."/>
            <person name="Kopec K.O."/>
            <person name="Synnott J.M."/>
            <person name="Choo C."/>
            <person name="Paponov I."/>
            <person name="Finkler A."/>
            <person name="Soon Heng Tan C."/>
            <person name="Hutchins A.P."/>
            <person name="Weinmeier T."/>
            <person name="Rattei T."/>
            <person name="Chu J.S."/>
            <person name="Gimenez G."/>
            <person name="Irimia M."/>
            <person name="Rigden D.J."/>
            <person name="Fitzpatrick D.A."/>
            <person name="Lorenzo-Morales J."/>
            <person name="Bateman A."/>
            <person name="Chiu C.H."/>
            <person name="Tang P."/>
            <person name="Hegemann P."/>
            <person name="Fromm H."/>
            <person name="Raoult D."/>
            <person name="Greub G."/>
            <person name="Miranda-Saavedra D."/>
            <person name="Chen N."/>
            <person name="Nash P."/>
            <person name="Ginger M.L."/>
            <person name="Horn M."/>
            <person name="Schaap P."/>
            <person name="Caler L."/>
            <person name="Loftus B."/>
        </authorList>
    </citation>
    <scope>NUCLEOTIDE SEQUENCE [LARGE SCALE GENOMIC DNA]</scope>
    <source>
        <strain evidence="2 3">Neff</strain>
    </source>
</reference>
<protein>
    <submittedName>
        <fullName evidence="2">Uncharacterized protein</fullName>
    </submittedName>
</protein>
<gene>
    <name evidence="2" type="ORF">ACA1_316230</name>
</gene>
<feature type="region of interest" description="Disordered" evidence="1">
    <location>
        <begin position="1"/>
        <end position="25"/>
    </location>
</feature>
<dbReference type="VEuPathDB" id="AmoebaDB:ACA1_316230"/>
<sequence>METHQFKARPGPMFVALTNGPSEEVPSRRILYEPEEAASSAAQLGGKLSSFALPLRASPAPNFSSSDHKDHGTDTLPLPSKRHKTSGIGALQDQNPSFGKPPTGTATSYAAASKASTFSLGEVPQPRTQFDKSVDSQAVLGKRQREAEIAV</sequence>
<evidence type="ECO:0000256" key="1">
    <source>
        <dbReference type="SAM" id="MobiDB-lite"/>
    </source>
</evidence>
<dbReference type="EMBL" id="KB007973">
    <property type="protein sequence ID" value="ELR17811.1"/>
    <property type="molecule type" value="Genomic_DNA"/>
</dbReference>
<evidence type="ECO:0000313" key="3">
    <source>
        <dbReference type="Proteomes" id="UP000011083"/>
    </source>
</evidence>
<organism evidence="2 3">
    <name type="scientific">Acanthamoeba castellanii (strain ATCC 30010 / Neff)</name>
    <dbReference type="NCBI Taxonomy" id="1257118"/>
    <lineage>
        <taxon>Eukaryota</taxon>
        <taxon>Amoebozoa</taxon>
        <taxon>Discosea</taxon>
        <taxon>Longamoebia</taxon>
        <taxon>Centramoebida</taxon>
        <taxon>Acanthamoebidae</taxon>
        <taxon>Acanthamoeba</taxon>
    </lineage>
</organism>
<dbReference type="KEGG" id="acan:ACA1_316230"/>
<evidence type="ECO:0000313" key="2">
    <source>
        <dbReference type="EMBL" id="ELR17811.1"/>
    </source>
</evidence>